<accession>A0A8E8PFW5</accession>
<sequence length="686" mass="81518">MEKAKRYSETDLADFYSVSPVFKKYSQFNLWSENFSEYNNIKYCEIYFSKYFFGLTQKYLLENFSESFLLTLHNSPKFLKFIKSGFFKYINFHFLVLFQSNRFFFCGDSFQEVEIFVEEYFQRYIQIFFEQDLLMCLISCINEIVPKSFGECLNNRLNLVYNDLLIVELNTKPLSNSVVILNLTKSDKSTYYYLGFIDYTNIIIKFYFERSKVNIPSKIKSFYFFYNGFSHKIYKSLSVLKEIPGARNPTFLLEDTIYNWGHCIISAYKRGRPQIFNYDLFKSLTVYKYFTFNRELESSLKSNSSIESRGKLCFYTFSKCAYKSFNKLPSYKIKKDSNNYKPDFYFLLESSQVLISFDKRRNDIGIYRDNVDVFIEDIKSIYPKLVNTPVIRFSKPFECTFNKLFNNIYLNKGLDNLTEYEKVFLIACKKAFKKLEYSIETTYKVKSLPHFFDENGCEFCSNVEDIFNIKFNNCYTNFKVSNKNPRYTSKVVLLNTSNTFKGFYKCLGEEFTTIPVTNSANYKKKRVQNIILGHSFIQPRQKVNKTIFLVFLLINFSNKWGLYSCKNLSNINKFLFLFHLNSRVYKYLFKYNCAFSFSDKFYTIKMNLFFNYCFLSYGLFNTNFSGVQSNFLIKNKKSSSSILEEQVNVTYVNTKRVCSKKVSLEVSDYEDDEDILEEFVVDLFSK</sequence>
<gene>
    <name evidence="1" type="primary">orf686</name>
</gene>
<organism evidence="1">
    <name type="scientific">Alaria esculenta</name>
    <name type="common">Irish wakame</name>
    <name type="synonym">Fucus esculentus</name>
    <dbReference type="NCBI Taxonomy" id="2889"/>
    <lineage>
        <taxon>Eukaryota</taxon>
        <taxon>Sar</taxon>
        <taxon>Stramenopiles</taxon>
        <taxon>Ochrophyta</taxon>
        <taxon>PX clade</taxon>
        <taxon>Phaeophyceae</taxon>
        <taxon>Laminariales</taxon>
        <taxon>Alariaceae</taxon>
        <taxon>Alaria</taxon>
    </lineage>
</organism>
<evidence type="ECO:0000313" key="1">
    <source>
        <dbReference type="EMBL" id="QWE51224.1"/>
    </source>
</evidence>
<dbReference type="AlphaFoldDB" id="A0A8E8PFW5"/>
<name>A0A8E8PFW5_ALAES</name>
<geneLocation type="mitochondrion" evidence="1"/>
<reference evidence="1" key="1">
    <citation type="journal article" date="2021" name="Eur. J. Phycol.">
        <title>High-throughput sequencing of the kelp Alaria (Phaeophyceae) reveals epi-endobiotic associations, including a likely phaeophycean parasite.</title>
        <authorList>
            <person name="Bringloe T.T."/>
            <person name="Sauermann R."/>
            <person name="Krause-Jensen D."/>
            <person name="Olesen B."/>
            <person name="Klimova A."/>
            <person name="Klochkova T.A."/>
            <person name="Verbruggen H."/>
        </authorList>
    </citation>
    <scope>NUCLEOTIDE SEQUENCE</scope>
</reference>
<keyword evidence="1" id="KW-0496">Mitochondrion</keyword>
<proteinExistence type="predicted"/>
<dbReference type="EMBL" id="MT767061">
    <property type="protein sequence ID" value="QWE51224.1"/>
    <property type="molecule type" value="Genomic_DNA"/>
</dbReference>
<protein>
    <submittedName>
        <fullName evidence="1">Uncharacterized protein</fullName>
    </submittedName>
</protein>